<evidence type="ECO:0000313" key="1">
    <source>
        <dbReference type="EMBL" id="MBE6270903.1"/>
    </source>
</evidence>
<name>A0A9D5S7K4_XYLRU</name>
<dbReference type="Gene3D" id="3.40.50.300">
    <property type="entry name" value="P-loop containing nucleotide triphosphate hydrolases"/>
    <property type="match status" value="1"/>
</dbReference>
<organism evidence="1 2">
    <name type="scientific">Xylanibacter ruminicola</name>
    <name type="common">Prevotella ruminicola</name>
    <dbReference type="NCBI Taxonomy" id="839"/>
    <lineage>
        <taxon>Bacteria</taxon>
        <taxon>Pseudomonadati</taxon>
        <taxon>Bacteroidota</taxon>
        <taxon>Bacteroidia</taxon>
        <taxon>Bacteroidales</taxon>
        <taxon>Prevotellaceae</taxon>
        <taxon>Xylanibacter</taxon>
    </lineage>
</organism>
<dbReference type="EMBL" id="SUYC01000008">
    <property type="protein sequence ID" value="MBE6270903.1"/>
    <property type="molecule type" value="Genomic_DNA"/>
</dbReference>
<reference evidence="1" key="1">
    <citation type="submission" date="2019-04" db="EMBL/GenBank/DDBJ databases">
        <title>Evolution of Biomass-Degrading Anaerobic Consortia Revealed by Metagenomics.</title>
        <authorList>
            <person name="Peng X."/>
        </authorList>
    </citation>
    <scope>NUCLEOTIDE SEQUENCE</scope>
    <source>
        <strain evidence="1">SIG140</strain>
    </source>
</reference>
<sequence>MMTRHYRVAGHTFAVSGQAELFEQMGSYEPFVCERCEPLFSLTIERGVVPEYTEVYPSKKSSGILYGHTVSGNEVYDVVVRAKSEACLICSKDYSEGRIIMTGDTSTKKLDRLLKIMYTLATAGKDTLLLHAVVVSSEGKGYIFLGRSGTGKSTHARLWLENIEGTELVNDDYPVVRGGVVYGSPLLCKTPCYRNVSYPIGGIVRLSQAPYNKIRRLSGIEAYLNLYECVSRNLWYSFIAKDIEDSLHQTMNKLASTVPMWHLECLPDEAAARLCHDTITR</sequence>
<comment type="caution">
    <text evidence="1">The sequence shown here is derived from an EMBL/GenBank/DDBJ whole genome shotgun (WGS) entry which is preliminary data.</text>
</comment>
<evidence type="ECO:0008006" key="3">
    <source>
        <dbReference type="Google" id="ProtNLM"/>
    </source>
</evidence>
<protein>
    <recommendedName>
        <fullName evidence="3">Phosphoenolpyruvate carboxykinase</fullName>
    </recommendedName>
</protein>
<accession>A0A9D5S7K4</accession>
<proteinExistence type="predicted"/>
<dbReference type="AlphaFoldDB" id="A0A9D5S7K4"/>
<dbReference type="Proteomes" id="UP000806522">
    <property type="component" value="Unassembled WGS sequence"/>
</dbReference>
<dbReference type="SUPFAM" id="SSF53795">
    <property type="entry name" value="PEP carboxykinase-like"/>
    <property type="match status" value="1"/>
</dbReference>
<gene>
    <name evidence="1" type="ORF">E7101_08120</name>
</gene>
<dbReference type="InterPro" id="IPR027417">
    <property type="entry name" value="P-loop_NTPase"/>
</dbReference>
<evidence type="ECO:0000313" key="2">
    <source>
        <dbReference type="Proteomes" id="UP000806522"/>
    </source>
</evidence>